<dbReference type="InterPro" id="IPR029044">
    <property type="entry name" value="Nucleotide-diphossugar_trans"/>
</dbReference>
<evidence type="ECO:0000256" key="2">
    <source>
        <dbReference type="ARBA" id="ARBA00022695"/>
    </source>
</evidence>
<keyword evidence="2 5" id="KW-0548">Nucleotidyltransferase</keyword>
<dbReference type="GO" id="GO:0052645">
    <property type="term" value="P:F420-0 metabolic process"/>
    <property type="evidence" value="ECO:0007669"/>
    <property type="project" value="UniProtKB-UniRule"/>
</dbReference>
<dbReference type="GO" id="GO:0043814">
    <property type="term" value="F:phospholactate guanylyltransferase activity"/>
    <property type="evidence" value="ECO:0007669"/>
    <property type="project" value="UniProtKB-EC"/>
</dbReference>
<proteinExistence type="inferred from homology"/>
<protein>
    <recommendedName>
        <fullName evidence="5">2-phospho-L-lactate guanylyltransferase</fullName>
        <shortName evidence="5">LP guanylyltransferase</shortName>
        <ecNumber evidence="5">2.7.7.68</ecNumber>
    </recommendedName>
</protein>
<dbReference type="PANTHER" id="PTHR40392">
    <property type="entry name" value="2-PHOSPHO-L-LACTATE GUANYLYLTRANSFERASE"/>
    <property type="match status" value="1"/>
</dbReference>
<dbReference type="GO" id="GO:0005525">
    <property type="term" value="F:GTP binding"/>
    <property type="evidence" value="ECO:0007669"/>
    <property type="project" value="UniProtKB-KW"/>
</dbReference>
<dbReference type="SUPFAM" id="SSF53448">
    <property type="entry name" value="Nucleotide-diphospho-sugar transferases"/>
    <property type="match status" value="1"/>
</dbReference>
<dbReference type="HAMAP" id="MF_02114">
    <property type="entry name" value="CofC"/>
    <property type="match status" value="1"/>
</dbReference>
<reference evidence="6" key="1">
    <citation type="submission" date="2014-08" db="EMBL/GenBank/DDBJ databases">
        <authorList>
            <person name="Wibberg D."/>
        </authorList>
    </citation>
    <scope>NUCLEOTIDE SEQUENCE</scope>
</reference>
<dbReference type="AlphaFoldDB" id="A0A090I441"/>
<gene>
    <name evidence="5 6" type="primary">cofC</name>
    <name evidence="6" type="ORF">DSM1535_1728</name>
</gene>
<comment type="catalytic activity">
    <reaction evidence="5">
        <text>(2S)-2-phospholactate + GTP + H(+) = (2S)-lactyl-2-diphospho-5'-guanosine + diphosphate</text>
        <dbReference type="Rhea" id="RHEA:63424"/>
        <dbReference type="ChEBI" id="CHEBI:15378"/>
        <dbReference type="ChEBI" id="CHEBI:33019"/>
        <dbReference type="ChEBI" id="CHEBI:37565"/>
        <dbReference type="ChEBI" id="CHEBI:59435"/>
        <dbReference type="ChEBI" id="CHEBI:59906"/>
        <dbReference type="EC" id="2.7.7.68"/>
    </reaction>
</comment>
<dbReference type="Pfam" id="PF01983">
    <property type="entry name" value="CofC"/>
    <property type="match status" value="1"/>
</dbReference>
<dbReference type="KEGG" id="mfi:DSM1535_1728"/>
<sequence>MNWGINMKKTLAIIPVSRFSQAKTRLSPTLSPLERENLLKSMLTDVITAIKNNVDDIVVISSDKDVLNFVNDLDVTCLPEEGETDLNGALTQAVEWCSQKASQVLIVPSDVPLIHPDQVQEMVELSQKWPVVIAPAKGGGTNALLCPTKDVQMKFGDWSFFEHLKEAENAGVPWYIYDSFYLSLDVNTAEDLGEIMMHGFGTETRKFLKSIGLVVRSNHGTERLRVERK</sequence>
<dbReference type="PANTHER" id="PTHR40392:SF1">
    <property type="entry name" value="2-PHOSPHO-L-LACTATE GUANYLYLTRANSFERASE"/>
    <property type="match status" value="1"/>
</dbReference>
<keyword evidence="4 5" id="KW-0342">GTP-binding</keyword>
<dbReference type="Gene3D" id="3.90.550.10">
    <property type="entry name" value="Spore Coat Polysaccharide Biosynthesis Protein SpsA, Chain A"/>
    <property type="match status" value="1"/>
</dbReference>
<evidence type="ECO:0000313" key="6">
    <source>
        <dbReference type="EMBL" id="CEA14053.1"/>
    </source>
</evidence>
<dbReference type="EC" id="2.7.7.68" evidence="5"/>
<comment type="subunit">
    <text evidence="5">Homodimer.</text>
</comment>
<dbReference type="NCBIfam" id="TIGR03552">
    <property type="entry name" value="F420_cofC"/>
    <property type="match status" value="1"/>
</dbReference>
<comment type="pathway">
    <text evidence="5">Cofactor biosynthesis; coenzyme F420 biosynthesis.</text>
</comment>
<evidence type="ECO:0000256" key="1">
    <source>
        <dbReference type="ARBA" id="ARBA00022679"/>
    </source>
</evidence>
<evidence type="ECO:0000256" key="4">
    <source>
        <dbReference type="ARBA" id="ARBA00023134"/>
    </source>
</evidence>
<comment type="function">
    <text evidence="5">Guanylyltransferase that catalyzes the activation of (2S)-2-phospholactate (2-PL) as (2S)-lactyl-2-diphospho-5'-guanosine, via the condensation of 2-PL with GTP. It is involved in the biosynthesis of coenzyme F420, a hydride carrier cofactor.</text>
</comment>
<evidence type="ECO:0000256" key="3">
    <source>
        <dbReference type="ARBA" id="ARBA00022741"/>
    </source>
</evidence>
<dbReference type="EMBL" id="LN515531">
    <property type="protein sequence ID" value="CEA14053.1"/>
    <property type="molecule type" value="Genomic_DNA"/>
</dbReference>
<keyword evidence="3 5" id="KW-0547">Nucleotide-binding</keyword>
<dbReference type="PATRIC" id="fig|2162.9.peg.1774"/>
<organism evidence="6">
    <name type="scientific">Methanobacterium formicicum</name>
    <dbReference type="NCBI Taxonomy" id="2162"/>
    <lineage>
        <taxon>Archaea</taxon>
        <taxon>Methanobacteriati</taxon>
        <taxon>Methanobacteriota</taxon>
        <taxon>Methanomada group</taxon>
        <taxon>Methanobacteria</taxon>
        <taxon>Methanobacteriales</taxon>
        <taxon>Methanobacteriaceae</taxon>
        <taxon>Methanobacterium</taxon>
    </lineage>
</organism>
<comment type="similarity">
    <text evidence="5">Belongs to the CofC family.</text>
</comment>
<dbReference type="UniPathway" id="UPA00071"/>
<keyword evidence="1 5" id="KW-0808">Transferase</keyword>
<name>A0A090I441_METFO</name>
<evidence type="ECO:0000256" key="5">
    <source>
        <dbReference type="HAMAP-Rule" id="MF_02114"/>
    </source>
</evidence>
<accession>A0A090I441</accession>
<dbReference type="InterPro" id="IPR002835">
    <property type="entry name" value="CofC"/>
</dbReference>